<keyword evidence="1" id="KW-1133">Transmembrane helix</keyword>
<protein>
    <recommendedName>
        <fullName evidence="4">DUF1499 domain-containing protein</fullName>
    </recommendedName>
</protein>
<dbReference type="OrthoDB" id="547577at2759"/>
<keyword evidence="1" id="KW-0812">Transmembrane</keyword>
<comment type="caution">
    <text evidence="2">The sequence shown here is derived from an EMBL/GenBank/DDBJ whole genome shotgun (WGS) entry which is preliminary data.</text>
</comment>
<accession>A0A2V0P5V6</accession>
<evidence type="ECO:0000313" key="3">
    <source>
        <dbReference type="Proteomes" id="UP000247498"/>
    </source>
</evidence>
<dbReference type="Pfam" id="PF07386">
    <property type="entry name" value="DUF1499"/>
    <property type="match status" value="1"/>
</dbReference>
<evidence type="ECO:0000313" key="2">
    <source>
        <dbReference type="EMBL" id="GBF95251.1"/>
    </source>
</evidence>
<gene>
    <name evidence="2" type="ORF">Rsub_08282</name>
</gene>
<organism evidence="2 3">
    <name type="scientific">Raphidocelis subcapitata</name>
    <dbReference type="NCBI Taxonomy" id="307507"/>
    <lineage>
        <taxon>Eukaryota</taxon>
        <taxon>Viridiplantae</taxon>
        <taxon>Chlorophyta</taxon>
        <taxon>core chlorophytes</taxon>
        <taxon>Chlorophyceae</taxon>
        <taxon>CS clade</taxon>
        <taxon>Sphaeropleales</taxon>
        <taxon>Selenastraceae</taxon>
        <taxon>Raphidocelis</taxon>
    </lineage>
</organism>
<feature type="transmembrane region" description="Helical" evidence="1">
    <location>
        <begin position="86"/>
        <end position="108"/>
    </location>
</feature>
<dbReference type="InterPro" id="IPR010865">
    <property type="entry name" value="DUF1499"/>
</dbReference>
<dbReference type="EMBL" id="BDRX01000062">
    <property type="protein sequence ID" value="GBF95251.1"/>
    <property type="molecule type" value="Genomic_DNA"/>
</dbReference>
<reference evidence="2 3" key="1">
    <citation type="journal article" date="2018" name="Sci. Rep.">
        <title>Raphidocelis subcapitata (=Pseudokirchneriella subcapitata) provides an insight into genome evolution and environmental adaptations in the Sphaeropleales.</title>
        <authorList>
            <person name="Suzuki S."/>
            <person name="Yamaguchi H."/>
            <person name="Nakajima N."/>
            <person name="Kawachi M."/>
        </authorList>
    </citation>
    <scope>NUCLEOTIDE SEQUENCE [LARGE SCALE GENOMIC DNA]</scope>
    <source>
        <strain evidence="2 3">NIES-35</strain>
    </source>
</reference>
<evidence type="ECO:0000256" key="1">
    <source>
        <dbReference type="SAM" id="Phobius"/>
    </source>
</evidence>
<keyword evidence="3" id="KW-1185">Reference proteome</keyword>
<name>A0A2V0P5V6_9CHLO</name>
<proteinExistence type="predicted"/>
<evidence type="ECO:0008006" key="4">
    <source>
        <dbReference type="Google" id="ProtNLM"/>
    </source>
</evidence>
<dbReference type="Proteomes" id="UP000247498">
    <property type="component" value="Unassembled WGS sequence"/>
</dbReference>
<keyword evidence="1" id="KW-0472">Membrane</keyword>
<feature type="transmembrane region" description="Helical" evidence="1">
    <location>
        <begin position="44"/>
        <end position="65"/>
    </location>
</feature>
<dbReference type="AlphaFoldDB" id="A0A2V0P5V6"/>
<dbReference type="InParanoid" id="A0A2V0P5V6"/>
<feature type="transmembrane region" description="Helical" evidence="1">
    <location>
        <begin position="20"/>
        <end position="38"/>
    </location>
</feature>
<sequence length="261" mass="26377">MQKPLIGNGRRRGPSIQRLMWQGGALAAVGIGLVGAAVSVGHGFGAAVGFVAVVAGLVLLSYAACERELAATAPPRALPHHTPPPALPRGALPLLNALCGFALAALLVRVVSTDPRGPEAFPAACTKLQGCARVALLHPLADGGQAPLKLSTSLDGAQAAVAAWLRGRPRTDLLYAGEEAGSGGAARLVHARAVTFVWGFADDVWVQLSCGADGRALVEAMGQLRLGVSDLGVNAARNAELFAALRKAAAGGQLPAGKCSG</sequence>